<comment type="pathway">
    <text evidence="1 6">Cell wall biogenesis; peptidoglycan biosynthesis.</text>
</comment>
<keyword evidence="10" id="KW-1185">Reference proteome</keyword>
<dbReference type="GO" id="GO:0018104">
    <property type="term" value="P:peptidoglycan-protein cross-linking"/>
    <property type="evidence" value="ECO:0007669"/>
    <property type="project" value="TreeGrafter"/>
</dbReference>
<evidence type="ECO:0000313" key="10">
    <source>
        <dbReference type="Proteomes" id="UP000633365"/>
    </source>
</evidence>
<reference evidence="9" key="1">
    <citation type="submission" date="2021-01" db="EMBL/GenBank/DDBJ databases">
        <title>Genome public.</title>
        <authorList>
            <person name="Liu C."/>
            <person name="Sun Q."/>
        </authorList>
    </citation>
    <scope>NUCLEOTIDE SEQUENCE</scope>
    <source>
        <strain evidence="9">M6</strain>
    </source>
</reference>
<gene>
    <name evidence="9" type="ORF">JKK62_03390</name>
</gene>
<feature type="active site" description="Nucleophile" evidence="6">
    <location>
        <position position="442"/>
    </location>
</feature>
<dbReference type="Pfam" id="PF03734">
    <property type="entry name" value="YkuD"/>
    <property type="match status" value="1"/>
</dbReference>
<evidence type="ECO:0000259" key="8">
    <source>
        <dbReference type="PROSITE" id="PS52029"/>
    </source>
</evidence>
<evidence type="ECO:0000256" key="1">
    <source>
        <dbReference type="ARBA" id="ARBA00004752"/>
    </source>
</evidence>
<dbReference type="InterPro" id="IPR036116">
    <property type="entry name" value="FN3_sf"/>
</dbReference>
<dbReference type="InterPro" id="IPR005490">
    <property type="entry name" value="LD_TPept_cat_dom"/>
</dbReference>
<dbReference type="Gene3D" id="2.60.40.10">
    <property type="entry name" value="Immunoglobulins"/>
    <property type="match status" value="3"/>
</dbReference>
<dbReference type="EMBL" id="JAEQMG010000040">
    <property type="protein sequence ID" value="MBK6087704.1"/>
    <property type="molecule type" value="Genomic_DNA"/>
</dbReference>
<dbReference type="InterPro" id="IPR038063">
    <property type="entry name" value="Transpep_catalytic_dom"/>
</dbReference>
<dbReference type="Pfam" id="PF00041">
    <property type="entry name" value="fn3"/>
    <property type="match status" value="1"/>
</dbReference>
<dbReference type="CDD" id="cd00063">
    <property type="entry name" value="FN3"/>
    <property type="match status" value="2"/>
</dbReference>
<dbReference type="SUPFAM" id="SSF141523">
    <property type="entry name" value="L,D-transpeptidase catalytic domain-like"/>
    <property type="match status" value="1"/>
</dbReference>
<dbReference type="PANTHER" id="PTHR30582">
    <property type="entry name" value="L,D-TRANSPEPTIDASE"/>
    <property type="match status" value="1"/>
</dbReference>
<dbReference type="CDD" id="cd16913">
    <property type="entry name" value="YkuD_like"/>
    <property type="match status" value="1"/>
</dbReference>
<evidence type="ECO:0000313" key="9">
    <source>
        <dbReference type="EMBL" id="MBK6087704.1"/>
    </source>
</evidence>
<evidence type="ECO:0000256" key="6">
    <source>
        <dbReference type="PROSITE-ProRule" id="PRU01373"/>
    </source>
</evidence>
<sequence length="466" mass="51811">MTKSITFAPHDLQGAAAAKSVIETPLLHTVTGERVFGASTADEAVKTTATKSAEEKKEYTADSIPQVTGLKRLSEKPDSIRIGWDEIEGVDGYRVYRRDDNKAGSNYALFSIAKTAGMDIRNLGTGSKYSFKVTPYIKDKGTVTEGKGTEVTFGTAPTDVENFRMTDETKSTISLSWDRNDRADGYLLERCYKGKWSDYQTFDQSTTEFTDTDLEAGRAYYYRISAFREDSTGKMPGAKSAIRTVAGLLGPEDDDSASKLGRVSLDFEESKYADGYQIYYSTDQVNWEHLGDTESTHYSTSRLEDGKTYYFRIFPYMTVDGHDITGTYTEMSFVANKEIYDKTVGDTYVEVSLDDQHMWYIVDGDVYLDSDCVTGNYGSADTPKGFFEVNSKASPCTLKGDDYTSYVTYWMPFIGGGWGLHDADWRSSFGGSIYKGNGSHGCVNLPPKIAKEMYAVMEVGTPVIVY</sequence>
<keyword evidence="4 6" id="KW-0573">Peptidoglycan synthesis</keyword>
<feature type="active site" description="Proton donor/acceptor" evidence="6">
    <location>
        <position position="421"/>
    </location>
</feature>
<dbReference type="GO" id="GO:0005576">
    <property type="term" value="C:extracellular region"/>
    <property type="evidence" value="ECO:0007669"/>
    <property type="project" value="TreeGrafter"/>
</dbReference>
<dbReference type="InterPro" id="IPR003961">
    <property type="entry name" value="FN3_dom"/>
</dbReference>
<feature type="domain" description="L,D-TPase catalytic" evidence="8">
    <location>
        <begin position="347"/>
        <end position="466"/>
    </location>
</feature>
<keyword evidence="2" id="KW-0808">Transferase</keyword>
<evidence type="ECO:0000256" key="3">
    <source>
        <dbReference type="ARBA" id="ARBA00022960"/>
    </source>
</evidence>
<evidence type="ECO:0000256" key="4">
    <source>
        <dbReference type="ARBA" id="ARBA00022984"/>
    </source>
</evidence>
<feature type="domain" description="Fibronectin type-III" evidence="7">
    <location>
        <begin position="156"/>
        <end position="247"/>
    </location>
</feature>
<dbReference type="SUPFAM" id="SSF49265">
    <property type="entry name" value="Fibronectin type III"/>
    <property type="match status" value="1"/>
</dbReference>
<dbReference type="InterPro" id="IPR050979">
    <property type="entry name" value="LD-transpeptidase"/>
</dbReference>
<evidence type="ECO:0000259" key="7">
    <source>
        <dbReference type="PROSITE" id="PS50853"/>
    </source>
</evidence>
<dbReference type="PROSITE" id="PS50853">
    <property type="entry name" value="FN3"/>
    <property type="match status" value="1"/>
</dbReference>
<dbReference type="PROSITE" id="PS52029">
    <property type="entry name" value="LD_TPASE"/>
    <property type="match status" value="1"/>
</dbReference>
<dbReference type="InterPro" id="IPR013783">
    <property type="entry name" value="Ig-like_fold"/>
</dbReference>
<keyword evidence="5 6" id="KW-0961">Cell wall biogenesis/degradation</keyword>
<evidence type="ECO:0000256" key="5">
    <source>
        <dbReference type="ARBA" id="ARBA00023316"/>
    </source>
</evidence>
<keyword evidence="3 6" id="KW-0133">Cell shape</keyword>
<dbReference type="SMART" id="SM00060">
    <property type="entry name" value="FN3"/>
    <property type="match status" value="3"/>
</dbReference>
<dbReference type="GO" id="GO:0071555">
    <property type="term" value="P:cell wall organization"/>
    <property type="evidence" value="ECO:0007669"/>
    <property type="project" value="UniProtKB-UniRule"/>
</dbReference>
<proteinExistence type="predicted"/>
<evidence type="ECO:0000256" key="2">
    <source>
        <dbReference type="ARBA" id="ARBA00022679"/>
    </source>
</evidence>
<dbReference type="PANTHER" id="PTHR30582:SF33">
    <property type="entry name" value="EXPORTED PROTEIN"/>
    <property type="match status" value="1"/>
</dbReference>
<protein>
    <submittedName>
        <fullName evidence="9">L,D-transpeptidase family protein</fullName>
    </submittedName>
</protein>
<dbReference type="Proteomes" id="UP000633365">
    <property type="component" value="Unassembled WGS sequence"/>
</dbReference>
<dbReference type="GO" id="GO:0071972">
    <property type="term" value="F:peptidoglycan L,D-transpeptidase activity"/>
    <property type="evidence" value="ECO:0007669"/>
    <property type="project" value="TreeGrafter"/>
</dbReference>
<dbReference type="GO" id="GO:0016740">
    <property type="term" value="F:transferase activity"/>
    <property type="evidence" value="ECO:0007669"/>
    <property type="project" value="UniProtKB-KW"/>
</dbReference>
<accession>A0A934U1P8</accession>
<comment type="caution">
    <text evidence="9">The sequence shown here is derived from an EMBL/GenBank/DDBJ whole genome shotgun (WGS) entry which is preliminary data.</text>
</comment>
<dbReference type="RefSeq" id="WP_201427002.1">
    <property type="nucleotide sequence ID" value="NZ_JAEQMG010000040.1"/>
</dbReference>
<dbReference type="Gene3D" id="2.40.440.10">
    <property type="entry name" value="L,D-transpeptidase catalytic domain-like"/>
    <property type="match status" value="1"/>
</dbReference>
<organism evidence="9 10">
    <name type="scientific">Ruminococcus difficilis</name>
    <dbReference type="NCBI Taxonomy" id="2763069"/>
    <lineage>
        <taxon>Bacteria</taxon>
        <taxon>Bacillati</taxon>
        <taxon>Bacillota</taxon>
        <taxon>Clostridia</taxon>
        <taxon>Eubacteriales</taxon>
        <taxon>Oscillospiraceae</taxon>
        <taxon>Ruminococcus</taxon>
    </lineage>
</organism>
<dbReference type="GO" id="GO:0008360">
    <property type="term" value="P:regulation of cell shape"/>
    <property type="evidence" value="ECO:0007669"/>
    <property type="project" value="UniProtKB-UniRule"/>
</dbReference>
<dbReference type="AlphaFoldDB" id="A0A934U1P8"/>
<name>A0A934U1P8_9FIRM</name>